<dbReference type="Proteomes" id="UP001500064">
    <property type="component" value="Unassembled WGS sequence"/>
</dbReference>
<dbReference type="EMBL" id="BAAAMU010000112">
    <property type="protein sequence ID" value="GAA1678147.1"/>
    <property type="molecule type" value="Genomic_DNA"/>
</dbReference>
<evidence type="ECO:0000256" key="1">
    <source>
        <dbReference type="SAM" id="Phobius"/>
    </source>
</evidence>
<evidence type="ECO:0000313" key="2">
    <source>
        <dbReference type="EMBL" id="GAA1678147.1"/>
    </source>
</evidence>
<reference evidence="2 3" key="1">
    <citation type="journal article" date="2019" name="Int. J. Syst. Evol. Microbiol.">
        <title>The Global Catalogue of Microorganisms (GCM) 10K type strain sequencing project: providing services to taxonomists for standard genome sequencing and annotation.</title>
        <authorList>
            <consortium name="The Broad Institute Genomics Platform"/>
            <consortium name="The Broad Institute Genome Sequencing Center for Infectious Disease"/>
            <person name="Wu L."/>
            <person name="Ma J."/>
        </authorList>
    </citation>
    <scope>NUCLEOTIDE SEQUENCE [LARGE SCALE GENOMIC DNA]</scope>
    <source>
        <strain evidence="2 3">JCM 13929</strain>
    </source>
</reference>
<evidence type="ECO:0000313" key="3">
    <source>
        <dbReference type="Proteomes" id="UP001500064"/>
    </source>
</evidence>
<name>A0ABN2GWS5_9ACTN</name>
<comment type="caution">
    <text evidence="2">The sequence shown here is derived from an EMBL/GenBank/DDBJ whole genome shotgun (WGS) entry which is preliminary data.</text>
</comment>
<protein>
    <submittedName>
        <fullName evidence="2">Uncharacterized protein</fullName>
    </submittedName>
</protein>
<sequence>MAAALAVILPAGEKGTGQERALIVLLGCYLVAGMATPPAADLVLLALIAYVARDVIQGPVRQ</sequence>
<keyword evidence="1" id="KW-0472">Membrane</keyword>
<accession>A0ABN2GWS5</accession>
<keyword evidence="1" id="KW-0812">Transmembrane</keyword>
<gene>
    <name evidence="2" type="ORF">GCM10009733_088790</name>
</gene>
<proteinExistence type="predicted"/>
<keyword evidence="1" id="KW-1133">Transmembrane helix</keyword>
<feature type="transmembrane region" description="Helical" evidence="1">
    <location>
        <begin position="24"/>
        <end position="52"/>
    </location>
</feature>
<keyword evidence="3" id="KW-1185">Reference proteome</keyword>
<organism evidence="2 3">
    <name type="scientific">Nonomuraea maheshkhaliensis</name>
    <dbReference type="NCBI Taxonomy" id="419590"/>
    <lineage>
        <taxon>Bacteria</taxon>
        <taxon>Bacillati</taxon>
        <taxon>Actinomycetota</taxon>
        <taxon>Actinomycetes</taxon>
        <taxon>Streptosporangiales</taxon>
        <taxon>Streptosporangiaceae</taxon>
        <taxon>Nonomuraea</taxon>
    </lineage>
</organism>